<sequence>MTPSLDGRSFAAVGDTVEGEVGEGTVFAYHENDGEIWAHYSGGAVRRGYLVGTRAGDRLDFRYSQLNARGETSSGHCVSSVSQLADGRLRMDETWEWESRPGAGTSAVEEIT</sequence>
<comment type="caution">
    <text evidence="1">The sequence shown here is derived from an EMBL/GenBank/DDBJ whole genome shotgun (WGS) entry which is preliminary data.</text>
</comment>
<dbReference type="RefSeq" id="WP_185058997.1">
    <property type="nucleotide sequence ID" value="NZ_BAABJP010000001.1"/>
</dbReference>
<accession>A0ABP9PIM9</accession>
<evidence type="ECO:0008006" key="3">
    <source>
        <dbReference type="Google" id="ProtNLM"/>
    </source>
</evidence>
<dbReference type="EMBL" id="BAABJP010000001">
    <property type="protein sequence ID" value="GAA5147222.1"/>
    <property type="molecule type" value="Genomic_DNA"/>
</dbReference>
<dbReference type="Pfam" id="PF26421">
    <property type="entry name" value="Avidin_like"/>
    <property type="match status" value="1"/>
</dbReference>
<organism evidence="1 2">
    <name type="scientific">Pseudonocardia eucalypti</name>
    <dbReference type="NCBI Taxonomy" id="648755"/>
    <lineage>
        <taxon>Bacteria</taxon>
        <taxon>Bacillati</taxon>
        <taxon>Actinomycetota</taxon>
        <taxon>Actinomycetes</taxon>
        <taxon>Pseudonocardiales</taxon>
        <taxon>Pseudonocardiaceae</taxon>
        <taxon>Pseudonocardia</taxon>
    </lineage>
</organism>
<protein>
    <recommendedName>
        <fullName evidence="3">N-acetylglutamate synthase</fullName>
    </recommendedName>
</protein>
<dbReference type="Proteomes" id="UP001428817">
    <property type="component" value="Unassembled WGS sequence"/>
</dbReference>
<reference evidence="2" key="1">
    <citation type="journal article" date="2019" name="Int. J. Syst. Evol. Microbiol.">
        <title>The Global Catalogue of Microorganisms (GCM) 10K type strain sequencing project: providing services to taxonomists for standard genome sequencing and annotation.</title>
        <authorList>
            <consortium name="The Broad Institute Genomics Platform"/>
            <consortium name="The Broad Institute Genome Sequencing Center for Infectious Disease"/>
            <person name="Wu L."/>
            <person name="Ma J."/>
        </authorList>
    </citation>
    <scope>NUCLEOTIDE SEQUENCE [LARGE SCALE GENOMIC DNA]</scope>
    <source>
        <strain evidence="2">JCM 18303</strain>
    </source>
</reference>
<keyword evidence="2" id="KW-1185">Reference proteome</keyword>
<name>A0ABP9PIM9_9PSEU</name>
<dbReference type="InterPro" id="IPR058595">
    <property type="entry name" value="Avidin-like"/>
</dbReference>
<proteinExistence type="predicted"/>
<evidence type="ECO:0000313" key="2">
    <source>
        <dbReference type="Proteomes" id="UP001428817"/>
    </source>
</evidence>
<gene>
    <name evidence="1" type="ORF">GCM10023321_07910</name>
</gene>
<evidence type="ECO:0000313" key="1">
    <source>
        <dbReference type="EMBL" id="GAA5147222.1"/>
    </source>
</evidence>